<dbReference type="InterPro" id="IPR036869">
    <property type="entry name" value="J_dom_sf"/>
</dbReference>
<organism evidence="6 7">
    <name type="scientific">Fluviicoccus keumensis</name>
    <dbReference type="NCBI Taxonomy" id="1435465"/>
    <lineage>
        <taxon>Bacteria</taxon>
        <taxon>Pseudomonadati</taxon>
        <taxon>Pseudomonadota</taxon>
        <taxon>Gammaproteobacteria</taxon>
        <taxon>Moraxellales</taxon>
        <taxon>Moraxellaceae</taxon>
        <taxon>Fluviicoccus</taxon>
    </lineage>
</organism>
<evidence type="ECO:0000259" key="5">
    <source>
        <dbReference type="PROSITE" id="PS50076"/>
    </source>
</evidence>
<sequence>MDLNDDYFTLFDMERGFTLNSEALSSRYRELQRQYHPDRFAHDPDQQKQAVEWTAHLNQAYQTLASPVLRAAYLLELAGQPVSLNTSIADHDFLMSQLELREQMDEAAGAHELASLRLEVEEWIHSLSREFVIDYDEQDWTEARDTVRKLHFMANFLLDIRAAEDRLDDEDFYDED</sequence>
<dbReference type="CDD" id="cd06257">
    <property type="entry name" value="DnaJ"/>
    <property type="match status" value="1"/>
</dbReference>
<dbReference type="InterPro" id="IPR004640">
    <property type="entry name" value="HscB"/>
</dbReference>
<dbReference type="InterPro" id="IPR036386">
    <property type="entry name" value="HscB_C_sf"/>
</dbReference>
<dbReference type="GO" id="GO:0044571">
    <property type="term" value="P:[2Fe-2S] cluster assembly"/>
    <property type="evidence" value="ECO:0007669"/>
    <property type="project" value="InterPro"/>
</dbReference>
<proteinExistence type="inferred from homology"/>
<dbReference type="PROSITE" id="PS50076">
    <property type="entry name" value="DNAJ_2"/>
    <property type="match status" value="1"/>
</dbReference>
<dbReference type="HAMAP" id="MF_00682">
    <property type="entry name" value="HscB"/>
    <property type="match status" value="1"/>
</dbReference>
<dbReference type="SUPFAM" id="SSF46565">
    <property type="entry name" value="Chaperone J-domain"/>
    <property type="match status" value="1"/>
</dbReference>
<dbReference type="Pfam" id="PF07743">
    <property type="entry name" value="HSCB_C"/>
    <property type="match status" value="1"/>
</dbReference>
<dbReference type="Gene3D" id="1.10.287.110">
    <property type="entry name" value="DnaJ domain"/>
    <property type="match status" value="1"/>
</dbReference>
<comment type="subunit">
    <text evidence="4">Interacts with HscA and stimulates its ATPase activity.</text>
</comment>
<evidence type="ECO:0000256" key="1">
    <source>
        <dbReference type="ARBA" id="ARBA00010476"/>
    </source>
</evidence>
<dbReference type="Pfam" id="PF00226">
    <property type="entry name" value="DnaJ"/>
    <property type="match status" value="1"/>
</dbReference>
<comment type="caution">
    <text evidence="6">The sequence shown here is derived from an EMBL/GenBank/DDBJ whole genome shotgun (WGS) entry which is preliminary data.</text>
</comment>
<dbReference type="GO" id="GO:0001671">
    <property type="term" value="F:ATPase activator activity"/>
    <property type="evidence" value="ECO:0007669"/>
    <property type="project" value="InterPro"/>
</dbReference>
<evidence type="ECO:0000256" key="4">
    <source>
        <dbReference type="HAMAP-Rule" id="MF_00682"/>
    </source>
</evidence>
<dbReference type="PANTHER" id="PTHR14021:SF15">
    <property type="entry name" value="IRON-SULFUR CLUSTER CO-CHAPERONE PROTEIN HSCB"/>
    <property type="match status" value="1"/>
</dbReference>
<reference evidence="6 7" key="1">
    <citation type="submission" date="2019-02" db="EMBL/GenBank/DDBJ databases">
        <title>Genomic Encyclopedia of Type Strains, Phase IV (KMG-IV): sequencing the most valuable type-strain genomes for metagenomic binning, comparative biology and taxonomic classification.</title>
        <authorList>
            <person name="Goeker M."/>
        </authorList>
    </citation>
    <scope>NUCLEOTIDE SEQUENCE [LARGE SCALE GENOMIC DNA]</scope>
    <source>
        <strain evidence="6 7">DSM 105135</strain>
    </source>
</reference>
<evidence type="ECO:0000256" key="2">
    <source>
        <dbReference type="ARBA" id="ARBA00023186"/>
    </source>
</evidence>
<protein>
    <recommendedName>
        <fullName evidence="4">Co-chaperone protein HscB homolog</fullName>
    </recommendedName>
</protein>
<dbReference type="EMBL" id="SHKX01000010">
    <property type="protein sequence ID" value="RZU47551.1"/>
    <property type="molecule type" value="Genomic_DNA"/>
</dbReference>
<dbReference type="SUPFAM" id="SSF47144">
    <property type="entry name" value="HSC20 (HSCB), C-terminal oligomerisation domain"/>
    <property type="match status" value="1"/>
</dbReference>
<accession>A0A4Q7ZBP8</accession>
<gene>
    <name evidence="4" type="primary">hscB</name>
    <name evidence="6" type="ORF">EV700_0514</name>
</gene>
<dbReference type="NCBIfam" id="TIGR00714">
    <property type="entry name" value="hscB"/>
    <property type="match status" value="1"/>
</dbReference>
<keyword evidence="2 4" id="KW-0143">Chaperone</keyword>
<dbReference type="Proteomes" id="UP000292423">
    <property type="component" value="Unassembled WGS sequence"/>
</dbReference>
<evidence type="ECO:0000313" key="7">
    <source>
        <dbReference type="Proteomes" id="UP000292423"/>
    </source>
</evidence>
<dbReference type="SMART" id="SM00271">
    <property type="entry name" value="DnaJ"/>
    <property type="match status" value="1"/>
</dbReference>
<name>A0A4Q7ZBP8_9GAMM</name>
<dbReference type="Gene3D" id="1.20.1280.20">
    <property type="entry name" value="HscB, C-terminal domain"/>
    <property type="match status" value="1"/>
</dbReference>
<dbReference type="AlphaFoldDB" id="A0A4Q7ZBP8"/>
<dbReference type="InterPro" id="IPR001623">
    <property type="entry name" value="DnaJ_domain"/>
</dbReference>
<dbReference type="GO" id="GO:0006457">
    <property type="term" value="P:protein folding"/>
    <property type="evidence" value="ECO:0007669"/>
    <property type="project" value="UniProtKB-UniRule"/>
</dbReference>
<evidence type="ECO:0000256" key="3">
    <source>
        <dbReference type="ARBA" id="ARBA00025596"/>
    </source>
</evidence>
<dbReference type="RefSeq" id="WP_242610170.1">
    <property type="nucleotide sequence ID" value="NZ_SHKX01000010.1"/>
</dbReference>
<evidence type="ECO:0000313" key="6">
    <source>
        <dbReference type="EMBL" id="RZU47551.1"/>
    </source>
</evidence>
<keyword evidence="7" id="KW-1185">Reference proteome</keyword>
<comment type="similarity">
    <text evidence="1 4">Belongs to the HscB family.</text>
</comment>
<dbReference type="InterPro" id="IPR009073">
    <property type="entry name" value="HscB_oligo_C"/>
</dbReference>
<dbReference type="GO" id="GO:0051259">
    <property type="term" value="P:protein complex oligomerization"/>
    <property type="evidence" value="ECO:0007669"/>
    <property type="project" value="InterPro"/>
</dbReference>
<dbReference type="PANTHER" id="PTHR14021">
    <property type="entry name" value="IRON-SULFUR CLUSTER CO-CHAPERONE PROTEIN HSCB"/>
    <property type="match status" value="1"/>
</dbReference>
<dbReference type="GO" id="GO:0051087">
    <property type="term" value="F:protein-folding chaperone binding"/>
    <property type="evidence" value="ECO:0007669"/>
    <property type="project" value="InterPro"/>
</dbReference>
<comment type="function">
    <text evidence="3 4">Co-chaperone involved in the maturation of iron-sulfur cluster-containing proteins. Seems to help targeting proteins to be folded toward HscA.</text>
</comment>
<feature type="domain" description="J" evidence="5">
    <location>
        <begin position="6"/>
        <end position="77"/>
    </location>
</feature>